<dbReference type="Proteomes" id="UP000324585">
    <property type="component" value="Unassembled WGS sequence"/>
</dbReference>
<keyword evidence="2" id="KW-0732">Signal</keyword>
<dbReference type="AlphaFoldDB" id="A0A5J4Z9Q0"/>
<sequence>MKMFALGILVVAIAVLADHGEGQTIAGYTFESDVIDRAEIDLDMADISSLTDASEFVGAKTLYENGLNSVKADGSIRTIRGLSTSAGTKMTGQPTFDTYEAYWGSPNYGDNFVIQALDGTGMFAAASNIFRAECATKGAQYQIVWMYVIHELEDGRNDCLAGDINDNIGGVQAVDEGWAFYTGSLVGELGTEAGQLLWGLAEKRATNFDTITDGKATVNTRLLELWKKLQASSQSDCANMREDIDEVIRLLLIPLYQGALRYAYRADPASGFGGGSKEWGEGWAFVAALLPMAARESPDDVAYIRSNFDPESTNAPVGDGYEAVMDRLYSSAAKLGISAEELGTLGELNTGTPTPTPSDSPGTPTLTPTPVPSGSPGMPTPTPTPTPSDSPGTATPTPTPVPSGSPGTPTPTPTPSEPTPTPVCIDAEWIEARGLEKVHASDGVGELLCITGLEELPCGTRDHVLEVTVDAGAARMRSASSTLRTYEEVCAERECTTKVGRFNGVLHGDAHKLPIQDGHRVTTVSRRGTVWSGLENRIVVGAQKLESVYVNRAMTYLQRRNSAMHLSKDADA</sequence>
<evidence type="ECO:0000256" key="1">
    <source>
        <dbReference type="SAM" id="MobiDB-lite"/>
    </source>
</evidence>
<feature type="compositionally biased region" description="Pro residues" evidence="1">
    <location>
        <begin position="367"/>
        <end position="388"/>
    </location>
</feature>
<feature type="signal peptide" evidence="2">
    <location>
        <begin position="1"/>
        <end position="22"/>
    </location>
</feature>
<dbReference type="InterPro" id="IPR011643">
    <property type="entry name" value="HCR1"/>
</dbReference>
<comment type="caution">
    <text evidence="3">The sequence shown here is derived from an EMBL/GenBank/DDBJ whole genome shotgun (WGS) entry which is preliminary data.</text>
</comment>
<gene>
    <name evidence="3" type="ORF">FVE85_6952</name>
</gene>
<dbReference type="EMBL" id="VRMN01000001">
    <property type="protein sequence ID" value="KAA8499367.1"/>
    <property type="molecule type" value="Genomic_DNA"/>
</dbReference>
<evidence type="ECO:0000313" key="4">
    <source>
        <dbReference type="Proteomes" id="UP000324585"/>
    </source>
</evidence>
<proteinExistence type="predicted"/>
<feature type="region of interest" description="Disordered" evidence="1">
    <location>
        <begin position="345"/>
        <end position="422"/>
    </location>
</feature>
<accession>A0A5J4Z9Q0</accession>
<feature type="chain" id="PRO_5023855922" evidence="2">
    <location>
        <begin position="23"/>
        <end position="572"/>
    </location>
</feature>
<organism evidence="3 4">
    <name type="scientific">Porphyridium purpureum</name>
    <name type="common">Red alga</name>
    <name type="synonym">Porphyridium cruentum</name>
    <dbReference type="NCBI Taxonomy" id="35688"/>
    <lineage>
        <taxon>Eukaryota</taxon>
        <taxon>Rhodophyta</taxon>
        <taxon>Bangiophyceae</taxon>
        <taxon>Porphyridiales</taxon>
        <taxon>Porphyridiaceae</taxon>
        <taxon>Porphyridium</taxon>
    </lineage>
</organism>
<reference evidence="4" key="1">
    <citation type="journal article" date="2019" name="Nat. Commun.">
        <title>Expansion of phycobilisome linker gene families in mesophilic red algae.</title>
        <authorList>
            <person name="Lee J."/>
            <person name="Kim D."/>
            <person name="Bhattacharya D."/>
            <person name="Yoon H.S."/>
        </authorList>
    </citation>
    <scope>NUCLEOTIDE SEQUENCE [LARGE SCALE GENOMIC DNA]</scope>
    <source>
        <strain evidence="4">CCMP 1328</strain>
    </source>
</reference>
<dbReference type="OrthoDB" id="41870at2759"/>
<keyword evidence="4" id="KW-1185">Reference proteome</keyword>
<dbReference type="Pfam" id="PF07692">
    <property type="entry name" value="Fea1"/>
    <property type="match status" value="1"/>
</dbReference>
<evidence type="ECO:0000256" key="2">
    <source>
        <dbReference type="SAM" id="SignalP"/>
    </source>
</evidence>
<feature type="compositionally biased region" description="Low complexity" evidence="1">
    <location>
        <begin position="350"/>
        <end position="366"/>
    </location>
</feature>
<feature type="compositionally biased region" description="Pro residues" evidence="1">
    <location>
        <begin position="397"/>
        <end position="421"/>
    </location>
</feature>
<name>A0A5J4Z9Q0_PORPP</name>
<dbReference type="PRINTS" id="PR01217">
    <property type="entry name" value="PRICHEXTENSN"/>
</dbReference>
<protein>
    <submittedName>
        <fullName evidence="3">Uncharacterized protein</fullName>
    </submittedName>
</protein>
<evidence type="ECO:0000313" key="3">
    <source>
        <dbReference type="EMBL" id="KAA8499367.1"/>
    </source>
</evidence>